<evidence type="ECO:0000259" key="3">
    <source>
        <dbReference type="Pfam" id="PF01494"/>
    </source>
</evidence>
<protein>
    <submittedName>
        <fullName evidence="4">FAD-dependent monooxygenase</fullName>
    </submittedName>
</protein>
<dbReference type="EMBL" id="JBJDQH010000001">
    <property type="protein sequence ID" value="MFK4263892.1"/>
    <property type="molecule type" value="Genomic_DNA"/>
</dbReference>
<evidence type="ECO:0000256" key="1">
    <source>
        <dbReference type="ARBA" id="ARBA00023002"/>
    </source>
</evidence>
<dbReference type="Pfam" id="PF01494">
    <property type="entry name" value="FAD_binding_3"/>
    <property type="match status" value="1"/>
</dbReference>
<dbReference type="InterPro" id="IPR036188">
    <property type="entry name" value="FAD/NAD-bd_sf"/>
</dbReference>
<evidence type="ECO:0000313" key="4">
    <source>
        <dbReference type="EMBL" id="MFK4263892.1"/>
    </source>
</evidence>
<keyword evidence="2 4" id="KW-0503">Monooxygenase</keyword>
<dbReference type="PANTHER" id="PTHR13789">
    <property type="entry name" value="MONOOXYGENASE"/>
    <property type="match status" value="1"/>
</dbReference>
<accession>A0ABW8LD86</accession>
<sequence>MTNALIIGGGIAGTVTAIALRKAGINAAVYEAYPPDGTAGTATTEAGAFLLISANGMEALRTIDAHQPVLDNSFPAGRADFISNTGKRLGGRPMAGSEEGALSARTIKRATLARVLREEAARRGVRVEHGKRLLAAQTGPDGRVVASFADGGRAQGDLLIGADGIHSLIRRTIEAAAPRPRFTGQHTVCGYTRDAASPPDPDTYAMIYGKRAFFGCTTAPDGEVWWFANTPGAELSRDELAAITPEQWREQLAGLFADDNTPAAEIIRASGESIVATNAYDIASTPTWSDETMVLVGDAVHACAPNAAQGASLAIEDGVVLAKCLRDLRTPRSAFAAYERLRRERVERVVSTSAGLVRRTVPGPVGRALRDAILPRKLERADADGGGADWLTGYRIDWDERVTGEVARARR</sequence>
<proteinExistence type="predicted"/>
<feature type="domain" description="FAD-binding" evidence="3">
    <location>
        <begin position="2"/>
        <end position="352"/>
    </location>
</feature>
<gene>
    <name evidence="4" type="ORF">ACI2L5_02980</name>
</gene>
<dbReference type="PRINTS" id="PR00420">
    <property type="entry name" value="RNGMNOXGNASE"/>
</dbReference>
<evidence type="ECO:0000313" key="5">
    <source>
        <dbReference type="Proteomes" id="UP001620295"/>
    </source>
</evidence>
<dbReference type="SUPFAM" id="SSF51905">
    <property type="entry name" value="FAD/NAD(P)-binding domain"/>
    <property type="match status" value="1"/>
</dbReference>
<keyword evidence="5" id="KW-1185">Reference proteome</keyword>
<dbReference type="Proteomes" id="UP001620295">
    <property type="component" value="Unassembled WGS sequence"/>
</dbReference>
<keyword evidence="1" id="KW-0560">Oxidoreductase</keyword>
<dbReference type="InterPro" id="IPR050493">
    <property type="entry name" value="FAD-dep_Monooxygenase_BioMet"/>
</dbReference>
<dbReference type="GO" id="GO:0004497">
    <property type="term" value="F:monooxygenase activity"/>
    <property type="evidence" value="ECO:0007669"/>
    <property type="project" value="UniProtKB-KW"/>
</dbReference>
<dbReference type="PANTHER" id="PTHR13789:SF309">
    <property type="entry name" value="PUTATIVE (AFU_ORTHOLOGUE AFUA_6G14510)-RELATED"/>
    <property type="match status" value="1"/>
</dbReference>
<evidence type="ECO:0000256" key="2">
    <source>
        <dbReference type="ARBA" id="ARBA00023033"/>
    </source>
</evidence>
<name>A0ABW8LD86_9ACTN</name>
<comment type="caution">
    <text evidence="4">The sequence shown here is derived from an EMBL/GenBank/DDBJ whole genome shotgun (WGS) entry which is preliminary data.</text>
</comment>
<organism evidence="4 5">
    <name type="scientific">Streptomyces milbemycinicus</name>
    <dbReference type="NCBI Taxonomy" id="476552"/>
    <lineage>
        <taxon>Bacteria</taxon>
        <taxon>Bacillati</taxon>
        <taxon>Actinomycetota</taxon>
        <taxon>Actinomycetes</taxon>
        <taxon>Kitasatosporales</taxon>
        <taxon>Streptomycetaceae</taxon>
        <taxon>Streptomyces</taxon>
    </lineage>
</organism>
<dbReference type="Gene3D" id="3.50.50.60">
    <property type="entry name" value="FAD/NAD(P)-binding domain"/>
    <property type="match status" value="1"/>
</dbReference>
<dbReference type="RefSeq" id="WP_358638335.1">
    <property type="nucleotide sequence ID" value="NZ_JBFACG010000006.1"/>
</dbReference>
<reference evidence="4 5" key="1">
    <citation type="submission" date="2024-11" db="EMBL/GenBank/DDBJ databases">
        <title>The Natural Products Discovery Center: Release of the First 8490 Sequenced Strains for Exploring Actinobacteria Biosynthetic Diversity.</title>
        <authorList>
            <person name="Kalkreuter E."/>
            <person name="Kautsar S.A."/>
            <person name="Yang D."/>
            <person name="Bader C.D."/>
            <person name="Teijaro C.N."/>
            <person name="Fluegel L."/>
            <person name="Davis C.M."/>
            <person name="Simpson J.R."/>
            <person name="Lauterbach L."/>
            <person name="Steele A.D."/>
            <person name="Gui C."/>
            <person name="Meng S."/>
            <person name="Li G."/>
            <person name="Viehrig K."/>
            <person name="Ye F."/>
            <person name="Su P."/>
            <person name="Kiefer A.F."/>
            <person name="Nichols A."/>
            <person name="Cepeda A.J."/>
            <person name="Yan W."/>
            <person name="Fan B."/>
            <person name="Jiang Y."/>
            <person name="Adhikari A."/>
            <person name="Zheng C.-J."/>
            <person name="Schuster L."/>
            <person name="Cowan T.M."/>
            <person name="Smanski M.J."/>
            <person name="Chevrette M.G."/>
            <person name="De Carvalho L.P.S."/>
            <person name="Shen B."/>
        </authorList>
    </citation>
    <scope>NUCLEOTIDE SEQUENCE [LARGE SCALE GENOMIC DNA]</scope>
    <source>
        <strain evidence="4 5">NPDC020863</strain>
    </source>
</reference>
<dbReference type="InterPro" id="IPR002938">
    <property type="entry name" value="FAD-bd"/>
</dbReference>